<dbReference type="RefSeq" id="WP_138932556.1">
    <property type="nucleotide sequence ID" value="NZ_SWMU01000004.1"/>
</dbReference>
<dbReference type="Gene3D" id="3.40.50.1820">
    <property type="entry name" value="alpha/beta hydrolase"/>
    <property type="match status" value="1"/>
</dbReference>
<organism evidence="2 3">
    <name type="scientific">Mesohalobacter halotolerans</name>
    <dbReference type="NCBI Taxonomy" id="1883405"/>
    <lineage>
        <taxon>Bacteria</taxon>
        <taxon>Pseudomonadati</taxon>
        <taxon>Bacteroidota</taxon>
        <taxon>Flavobacteriia</taxon>
        <taxon>Flavobacteriales</taxon>
        <taxon>Flavobacteriaceae</taxon>
        <taxon>Mesohalobacter</taxon>
    </lineage>
</organism>
<dbReference type="InterPro" id="IPR029058">
    <property type="entry name" value="AB_hydrolase_fold"/>
</dbReference>
<dbReference type="Proteomes" id="UP000306552">
    <property type="component" value="Unassembled WGS sequence"/>
</dbReference>
<reference evidence="2 3" key="1">
    <citation type="submission" date="2019-04" db="EMBL/GenBank/DDBJ databases">
        <title>Psychroflexus halotolerans sp. nov., isolated from a marine solar saltern.</title>
        <authorList>
            <person name="Feng X."/>
        </authorList>
    </citation>
    <scope>NUCLEOTIDE SEQUENCE [LARGE SCALE GENOMIC DNA]</scope>
    <source>
        <strain evidence="2 3">WDS2C27</strain>
    </source>
</reference>
<feature type="domain" description="Phospholipase/carboxylesterase/thioesterase" evidence="1">
    <location>
        <begin position="22"/>
        <end position="207"/>
    </location>
</feature>
<dbReference type="GO" id="GO:0016787">
    <property type="term" value="F:hydrolase activity"/>
    <property type="evidence" value="ECO:0007669"/>
    <property type="project" value="InterPro"/>
</dbReference>
<keyword evidence="3" id="KW-1185">Reference proteome</keyword>
<dbReference type="OrthoDB" id="595091at2"/>
<dbReference type="Pfam" id="PF02230">
    <property type="entry name" value="Abhydrolase_2"/>
    <property type="match status" value="1"/>
</dbReference>
<dbReference type="AlphaFoldDB" id="A0A4U5TQJ8"/>
<dbReference type="EMBL" id="SWMU01000004">
    <property type="protein sequence ID" value="TKS55728.1"/>
    <property type="molecule type" value="Genomic_DNA"/>
</dbReference>
<proteinExistence type="predicted"/>
<gene>
    <name evidence="2" type="ORF">FCN74_10510</name>
</gene>
<protein>
    <submittedName>
        <fullName evidence="2">Esterase</fullName>
    </submittedName>
</protein>
<sequence length="211" mass="24488">MPEHKISYSTQKTYSTLNQLTDKTENIWFVCHGLGYLSRYFIEYFSVLDSDKNYIIAPQAPSKYYQDKNFKRIGASWLTREETQLEMQNIKACFNAIYQKEIQPYPDKKLIVLGYSQGVSVAMRWIAQSKINCDKLLIHSGGIPVELCAKDFKGLSFKAYLIYGKSDPYITENRAQQEIQKAENLFGNDFEVLAFEGKHEVSQEILKTFDR</sequence>
<dbReference type="InterPro" id="IPR003140">
    <property type="entry name" value="PLipase/COase/thioEstase"/>
</dbReference>
<comment type="caution">
    <text evidence="2">The sequence shown here is derived from an EMBL/GenBank/DDBJ whole genome shotgun (WGS) entry which is preliminary data.</text>
</comment>
<evidence type="ECO:0000313" key="3">
    <source>
        <dbReference type="Proteomes" id="UP000306552"/>
    </source>
</evidence>
<evidence type="ECO:0000313" key="2">
    <source>
        <dbReference type="EMBL" id="TKS55728.1"/>
    </source>
</evidence>
<accession>A0A4U5TQJ8</accession>
<evidence type="ECO:0000259" key="1">
    <source>
        <dbReference type="Pfam" id="PF02230"/>
    </source>
</evidence>
<dbReference type="SUPFAM" id="SSF53474">
    <property type="entry name" value="alpha/beta-Hydrolases"/>
    <property type="match status" value="1"/>
</dbReference>
<name>A0A4U5TQJ8_9FLAO</name>